<evidence type="ECO:0000256" key="6">
    <source>
        <dbReference type="ARBA" id="ARBA00022833"/>
    </source>
</evidence>
<evidence type="ECO:0000256" key="4">
    <source>
        <dbReference type="ARBA" id="ARBA00022741"/>
    </source>
</evidence>
<dbReference type="InterPro" id="IPR027417">
    <property type="entry name" value="P-loop_NTPase"/>
</dbReference>
<dbReference type="GO" id="GO:0051604">
    <property type="term" value="P:protein maturation"/>
    <property type="evidence" value="ECO:0007669"/>
    <property type="project" value="InterPro"/>
</dbReference>
<feature type="domain" description="CobW/HypB/UreG nucleotide-binding" evidence="8">
    <location>
        <begin position="40"/>
        <end position="194"/>
    </location>
</feature>
<evidence type="ECO:0000256" key="1">
    <source>
        <dbReference type="ARBA" id="ARBA00006211"/>
    </source>
</evidence>
<dbReference type="Proteomes" id="UP000249782">
    <property type="component" value="Unassembled WGS sequence"/>
</dbReference>
<gene>
    <name evidence="9" type="primary">hypB</name>
    <name evidence="9" type="ORF">DPC56_07365</name>
</gene>
<dbReference type="PANTHER" id="PTHR30134:SF2">
    <property type="entry name" value="HYDROGENASE MATURATION FACTOR HYPB"/>
    <property type="match status" value="1"/>
</dbReference>
<dbReference type="PIRSF" id="PIRSF005624">
    <property type="entry name" value="Ni-bind_GTPase"/>
    <property type="match status" value="1"/>
</dbReference>
<evidence type="ECO:0000256" key="2">
    <source>
        <dbReference type="ARBA" id="ARBA00022596"/>
    </source>
</evidence>
<name>A0A328P8A1_9EURY</name>
<dbReference type="RefSeq" id="WP_112094433.1">
    <property type="nucleotide sequence ID" value="NZ_QLOE01000011.1"/>
</dbReference>
<evidence type="ECO:0000256" key="3">
    <source>
        <dbReference type="ARBA" id="ARBA00022723"/>
    </source>
</evidence>
<evidence type="ECO:0000259" key="8">
    <source>
        <dbReference type="Pfam" id="PF02492"/>
    </source>
</evidence>
<dbReference type="SUPFAM" id="SSF52540">
    <property type="entry name" value="P-loop containing nucleoside triphosphate hydrolases"/>
    <property type="match status" value="1"/>
</dbReference>
<dbReference type="PANTHER" id="PTHR30134">
    <property type="entry name" value="HYDROGENASE PROTEIN ASSEMBLY PROTEIN, NICKEL CHAPERONE"/>
    <property type="match status" value="1"/>
</dbReference>
<keyword evidence="2" id="KW-0533">Nickel</keyword>
<dbReference type="InterPro" id="IPR003495">
    <property type="entry name" value="CobW/HypB/UreG_nucleotide-bd"/>
</dbReference>
<dbReference type="Gene3D" id="3.40.50.300">
    <property type="entry name" value="P-loop containing nucleotide triphosphate hydrolases"/>
    <property type="match status" value="1"/>
</dbReference>
<keyword evidence="5" id="KW-0378">Hydrolase</keyword>
<dbReference type="GO" id="GO:0003924">
    <property type="term" value="F:GTPase activity"/>
    <property type="evidence" value="ECO:0007669"/>
    <property type="project" value="InterPro"/>
</dbReference>
<keyword evidence="4" id="KW-0547">Nucleotide-binding</keyword>
<dbReference type="Pfam" id="PF02492">
    <property type="entry name" value="cobW"/>
    <property type="match status" value="1"/>
</dbReference>
<dbReference type="EMBL" id="QLOE01000011">
    <property type="protein sequence ID" value="RAO78567.1"/>
    <property type="molecule type" value="Genomic_DNA"/>
</dbReference>
<dbReference type="GO" id="GO:0016151">
    <property type="term" value="F:nickel cation binding"/>
    <property type="evidence" value="ECO:0007669"/>
    <property type="project" value="InterPro"/>
</dbReference>
<comment type="similarity">
    <text evidence="1">Belongs to the SIMIBI class G3E GTPase family. HypB/HupM subfamily.</text>
</comment>
<dbReference type="GO" id="GO:0005525">
    <property type="term" value="F:GTP binding"/>
    <property type="evidence" value="ECO:0007669"/>
    <property type="project" value="UniProtKB-KW"/>
</dbReference>
<keyword evidence="10" id="KW-1185">Reference proteome</keyword>
<comment type="caution">
    <text evidence="9">The sequence shown here is derived from an EMBL/GenBank/DDBJ whole genome shotgun (WGS) entry which is preliminary data.</text>
</comment>
<sequence>MHKIAEVEIQNDILIANKKLAKRNQRLLDKAGVFAIDFLGAVGSGKTTLIEKLIENMDYSIGVIAGDIISKFDAERVKKYNIPVVGLNTGKECHLDAHLVEHGLEDLPLDKIDLLFIENVGNLICPVDFDLGSHMRIVIISATEGDDTVQKHPLIFKEADLVIINKVDLADAVGADIDKMVEDVSRINPHVKVIKTSLKNDEGIKEVIEAILEAM</sequence>
<accession>A0A328P8A1</accession>
<dbReference type="OrthoDB" id="812at2157"/>
<evidence type="ECO:0000256" key="7">
    <source>
        <dbReference type="ARBA" id="ARBA00023134"/>
    </source>
</evidence>
<dbReference type="GO" id="GO:0008270">
    <property type="term" value="F:zinc ion binding"/>
    <property type="evidence" value="ECO:0007669"/>
    <property type="project" value="TreeGrafter"/>
</dbReference>
<keyword evidence="3" id="KW-0479">Metal-binding</keyword>
<evidence type="ECO:0000313" key="9">
    <source>
        <dbReference type="EMBL" id="RAO78567.1"/>
    </source>
</evidence>
<dbReference type="InterPro" id="IPR004392">
    <property type="entry name" value="Hyd_mat_HypB"/>
</dbReference>
<dbReference type="NCBIfam" id="TIGR00073">
    <property type="entry name" value="hypB"/>
    <property type="match status" value="1"/>
</dbReference>
<proteinExistence type="inferred from homology"/>
<evidence type="ECO:0000256" key="5">
    <source>
        <dbReference type="ARBA" id="ARBA00022801"/>
    </source>
</evidence>
<evidence type="ECO:0000313" key="10">
    <source>
        <dbReference type="Proteomes" id="UP000249782"/>
    </source>
</evidence>
<reference evidence="9 10" key="1">
    <citation type="submission" date="2018-06" db="EMBL/GenBank/DDBJ databases">
        <title>Draft genome sequence of hyperthermophilic methanogen Methanothermobacter tenebrarum sp. MCM-B 1447.</title>
        <authorList>
            <person name="Pore S.D."/>
            <person name="Dagar S."/>
            <person name="Dhakephalkar P.K."/>
        </authorList>
    </citation>
    <scope>NUCLEOTIDE SEQUENCE [LARGE SCALE GENOMIC DNA]</scope>
    <source>
        <strain evidence="9 10">MCM B 1447</strain>
    </source>
</reference>
<keyword evidence="6" id="KW-0862">Zinc</keyword>
<protein>
    <submittedName>
        <fullName evidence="9">Hydrogenase accessory protein HypB</fullName>
    </submittedName>
</protein>
<dbReference type="AlphaFoldDB" id="A0A328P8A1"/>
<organism evidence="9 10">
    <name type="scientific">Methanothermobacter tenebrarum</name>
    <dbReference type="NCBI Taxonomy" id="680118"/>
    <lineage>
        <taxon>Archaea</taxon>
        <taxon>Methanobacteriati</taxon>
        <taxon>Methanobacteriota</taxon>
        <taxon>Methanomada group</taxon>
        <taxon>Methanobacteria</taxon>
        <taxon>Methanobacteriales</taxon>
        <taxon>Methanobacteriaceae</taxon>
        <taxon>Methanothermobacter</taxon>
    </lineage>
</organism>
<keyword evidence="7" id="KW-0342">GTP-binding</keyword>